<proteinExistence type="predicted"/>
<protein>
    <submittedName>
        <fullName evidence="1">Uncharacterized protein</fullName>
    </submittedName>
</protein>
<dbReference type="PRINTS" id="PR01595">
    <property type="entry name" value="SYCDCHAPRONE"/>
</dbReference>
<dbReference type="Proteomes" id="UP000032352">
    <property type="component" value="Chromosome pTvir"/>
</dbReference>
<dbReference type="SUPFAM" id="SSF48452">
    <property type="entry name" value="TPR-like"/>
    <property type="match status" value="1"/>
</dbReference>
<sequence length="145" mass="16240">MTDVNENLAENSIEDVPEIGLSQENMDVLYNYGMQLFSAGSYEKAEELFSGLCLFNVAESKYWHAKGECRAKRGEHHGAYRCFSAASIISPREPQHLLSAALCQMKLSKPEVAQVCLQQVLEMKPEDEAIIKKAELLLQKCLQTA</sequence>
<evidence type="ECO:0000313" key="2">
    <source>
        <dbReference type="Proteomes" id="UP000032352"/>
    </source>
</evidence>
<dbReference type="Gene3D" id="1.25.40.10">
    <property type="entry name" value="Tetratricopeptide repeat domain"/>
    <property type="match status" value="1"/>
</dbReference>
<accession>A0AAE9ZDQ5</accession>
<dbReference type="EMBL" id="CP059734">
    <property type="protein sequence ID" value="WDE08642.1"/>
    <property type="molecule type" value="Genomic_DNA"/>
</dbReference>
<dbReference type="InterPro" id="IPR005415">
    <property type="entry name" value="T3SS_Ca_resp_chp_LcrH/SycD"/>
</dbReference>
<dbReference type="RefSeq" id="WP_044840619.1">
    <property type="nucleotide sequence ID" value="NZ_CP059734.1"/>
</dbReference>
<gene>
    <name evidence="1" type="ORF">SG34_032515</name>
</gene>
<evidence type="ECO:0000313" key="1">
    <source>
        <dbReference type="EMBL" id="WDE08642.1"/>
    </source>
</evidence>
<dbReference type="AlphaFoldDB" id="A0AAE9ZDQ5"/>
<keyword evidence="2" id="KW-1185">Reference proteome</keyword>
<reference evidence="1 2" key="1">
    <citation type="journal article" date="2015" name="Genome Announc.">
        <title>Draft Genome Sequences of Marine Isolates of Thalassomonas viridans and Thalassomonas actiniarum.</title>
        <authorList>
            <person name="Olonade I."/>
            <person name="van Zyl L.J."/>
            <person name="Trindade M."/>
        </authorList>
    </citation>
    <scope>NUCLEOTIDE SEQUENCE [LARGE SCALE GENOMIC DNA]</scope>
    <source>
        <strain evidence="1 2">XOM25</strain>
    </source>
</reference>
<dbReference type="InterPro" id="IPR011990">
    <property type="entry name" value="TPR-like_helical_dom_sf"/>
</dbReference>
<name>A0AAE9ZDQ5_9GAMM</name>
<reference evidence="1 2" key="2">
    <citation type="journal article" date="2022" name="Mar. Drugs">
        <title>Bioassay-Guided Fractionation Leads to the Detection of Cholic Acid Generated by the Rare Thalassomonas sp.</title>
        <authorList>
            <person name="Pheiffer F."/>
            <person name="Schneider Y.K."/>
            <person name="Hansen E.H."/>
            <person name="Andersen J.H."/>
            <person name="Isaksson J."/>
            <person name="Busche T."/>
            <person name="R C."/>
            <person name="Kalinowski J."/>
            <person name="Zyl L.V."/>
            <person name="Trindade M."/>
        </authorList>
    </citation>
    <scope>NUCLEOTIDE SEQUENCE [LARGE SCALE GENOMIC DNA]</scope>
    <source>
        <strain evidence="1 2">XOM25</strain>
    </source>
</reference>
<organism evidence="1 2">
    <name type="scientific">Thalassomonas viridans</name>
    <dbReference type="NCBI Taxonomy" id="137584"/>
    <lineage>
        <taxon>Bacteria</taxon>
        <taxon>Pseudomonadati</taxon>
        <taxon>Pseudomonadota</taxon>
        <taxon>Gammaproteobacteria</taxon>
        <taxon>Alteromonadales</taxon>
        <taxon>Colwelliaceae</taxon>
        <taxon>Thalassomonas</taxon>
    </lineage>
</organism>
<dbReference type="KEGG" id="tvd:SG34_032515"/>